<evidence type="ECO:0000256" key="1">
    <source>
        <dbReference type="SAM" id="MobiDB-lite"/>
    </source>
</evidence>
<comment type="caution">
    <text evidence="2">The sequence shown here is derived from an EMBL/GenBank/DDBJ whole genome shotgun (WGS) entry which is preliminary data.</text>
</comment>
<feature type="compositionally biased region" description="Basic and acidic residues" evidence="1">
    <location>
        <begin position="176"/>
        <end position="196"/>
    </location>
</feature>
<dbReference type="PANTHER" id="PTHR45899">
    <property type="entry name" value="RHO GTPASE ACTIVATING PROTEIN AT 15B, ISOFORM C"/>
    <property type="match status" value="1"/>
</dbReference>
<proteinExistence type="predicted"/>
<reference evidence="2 3" key="1">
    <citation type="submission" date="2015-08" db="EMBL/GenBank/DDBJ databases">
        <title>The genome of the Asian arowana (Scleropages formosus).</title>
        <authorList>
            <person name="Tan M.H."/>
            <person name="Gan H.M."/>
            <person name="Croft L.J."/>
            <person name="Austin C.M."/>
        </authorList>
    </citation>
    <scope>NUCLEOTIDE SEQUENCE [LARGE SCALE GENOMIC DNA]</scope>
    <source>
        <strain evidence="2">Aro1</strain>
    </source>
</reference>
<protein>
    <submittedName>
        <fullName evidence="2">Uncharacterized protein</fullName>
    </submittedName>
</protein>
<gene>
    <name evidence="2" type="ORF">Z043_107568</name>
</gene>
<dbReference type="GO" id="GO:0005096">
    <property type="term" value="F:GTPase activator activity"/>
    <property type="evidence" value="ECO:0007669"/>
    <property type="project" value="TreeGrafter"/>
</dbReference>
<name>A0A0P7UWW6_SCLFO</name>
<feature type="region of interest" description="Disordered" evidence="1">
    <location>
        <begin position="278"/>
        <end position="299"/>
    </location>
</feature>
<dbReference type="InterPro" id="IPR038508">
    <property type="entry name" value="ArfGAP_dom_sf"/>
</dbReference>
<dbReference type="Proteomes" id="UP000034805">
    <property type="component" value="Unassembled WGS sequence"/>
</dbReference>
<evidence type="ECO:0000313" key="2">
    <source>
        <dbReference type="EMBL" id="KPP73354.1"/>
    </source>
</evidence>
<dbReference type="PANTHER" id="PTHR45899:SF1">
    <property type="entry name" value="ARF-GAP WITH RHO-GAP DOMAIN, ANK REPEAT AND PH DOMAIN-CONTAINING PROTEIN 2"/>
    <property type="match status" value="1"/>
</dbReference>
<evidence type="ECO:0000313" key="3">
    <source>
        <dbReference type="Proteomes" id="UP000034805"/>
    </source>
</evidence>
<dbReference type="AlphaFoldDB" id="A0A0P7UWW6"/>
<dbReference type="InterPro" id="IPR052227">
    <property type="entry name" value="Arf-Rho-GAP_ANK-PH_domain"/>
</dbReference>
<dbReference type="Gene3D" id="1.10.220.150">
    <property type="entry name" value="Arf GTPase activating protein"/>
    <property type="match status" value="1"/>
</dbReference>
<accession>A0A0P7UWW6</accession>
<sequence>MMEGLALLTPHPSFSGHPPQLFLSVGNSKANQFWAATLSPEDELHPEASRERRTAFVHRKYKERRYTPALEGFRSQEQLDKALCAAVVQPDVMQTMALAFSGANVMCATGDPVYSTPYLLAQKAGQNLQMEFLHLNKLSDFSKLDVGCRKKPPRDVPSFKTGFLYVAVSSGRSVVERRARDGERAADDRTSVEGTEKPSQTHVAVCSSRRSSPHQRVGGNNVEKVRAQTLSRDCRLRNVLHELHSSDRWPFQPRLSTKQEVLTRCGCFLFRSERPNGSMSAAERRVSGSGTPPRSELHVGSAVGSALLPRQMPCCRYR</sequence>
<feature type="region of interest" description="Disordered" evidence="1">
    <location>
        <begin position="176"/>
        <end position="220"/>
    </location>
</feature>
<organism evidence="2 3">
    <name type="scientific">Scleropages formosus</name>
    <name type="common">Asian bonytongue</name>
    <name type="synonym">Osteoglossum formosum</name>
    <dbReference type="NCBI Taxonomy" id="113540"/>
    <lineage>
        <taxon>Eukaryota</taxon>
        <taxon>Metazoa</taxon>
        <taxon>Chordata</taxon>
        <taxon>Craniata</taxon>
        <taxon>Vertebrata</taxon>
        <taxon>Euteleostomi</taxon>
        <taxon>Actinopterygii</taxon>
        <taxon>Neopterygii</taxon>
        <taxon>Teleostei</taxon>
        <taxon>Osteoglossocephala</taxon>
        <taxon>Osteoglossomorpha</taxon>
        <taxon>Osteoglossiformes</taxon>
        <taxon>Osteoglossidae</taxon>
        <taxon>Scleropages</taxon>
    </lineage>
</organism>
<dbReference type="EMBL" id="JARO02002177">
    <property type="protein sequence ID" value="KPP73354.1"/>
    <property type="molecule type" value="Genomic_DNA"/>
</dbReference>
<dbReference type="GO" id="GO:0005737">
    <property type="term" value="C:cytoplasm"/>
    <property type="evidence" value="ECO:0007669"/>
    <property type="project" value="TreeGrafter"/>
</dbReference>
<dbReference type="GO" id="GO:0005547">
    <property type="term" value="F:phosphatidylinositol-3,4,5-trisphosphate binding"/>
    <property type="evidence" value="ECO:0007669"/>
    <property type="project" value="TreeGrafter"/>
</dbReference>